<dbReference type="Gene3D" id="1.10.8.10">
    <property type="entry name" value="DNA helicase RuvA subunit, C-terminal domain"/>
    <property type="match status" value="1"/>
</dbReference>
<proteinExistence type="predicted"/>
<dbReference type="RefSeq" id="XP_067523105.1">
    <property type="nucleotide sequence ID" value="XM_067667004.1"/>
</dbReference>
<dbReference type="InParanoid" id="I1CGX9"/>
<dbReference type="VEuPathDB" id="FungiDB:RO3G_12420"/>
<reference evidence="2 3" key="1">
    <citation type="journal article" date="2009" name="PLoS Genet.">
        <title>Genomic analysis of the basal lineage fungus Rhizopus oryzae reveals a whole-genome duplication.</title>
        <authorList>
            <person name="Ma L.-J."/>
            <person name="Ibrahim A.S."/>
            <person name="Skory C."/>
            <person name="Grabherr M.G."/>
            <person name="Burger G."/>
            <person name="Butler M."/>
            <person name="Elias M."/>
            <person name="Idnurm A."/>
            <person name="Lang B.F."/>
            <person name="Sone T."/>
            <person name="Abe A."/>
            <person name="Calvo S.E."/>
            <person name="Corrochano L.M."/>
            <person name="Engels R."/>
            <person name="Fu J."/>
            <person name="Hansberg W."/>
            <person name="Kim J.-M."/>
            <person name="Kodira C.D."/>
            <person name="Koehrsen M.J."/>
            <person name="Liu B."/>
            <person name="Miranda-Saavedra D."/>
            <person name="O'Leary S."/>
            <person name="Ortiz-Castellanos L."/>
            <person name="Poulter R."/>
            <person name="Rodriguez-Romero J."/>
            <person name="Ruiz-Herrera J."/>
            <person name="Shen Y.-Q."/>
            <person name="Zeng Q."/>
            <person name="Galagan J."/>
            <person name="Birren B.W."/>
            <person name="Cuomo C.A."/>
            <person name="Wickes B.L."/>
        </authorList>
    </citation>
    <scope>NUCLEOTIDE SEQUENCE [LARGE SCALE GENOMIC DNA]</scope>
    <source>
        <strain evidence="3">RA 99-880 / ATCC MYA-4621 / FGSC 9543 / NRRL 43880</strain>
    </source>
</reference>
<dbReference type="Proteomes" id="UP000009138">
    <property type="component" value="Unassembled WGS sequence"/>
</dbReference>
<dbReference type="EMBL" id="CH476741">
    <property type="protein sequence ID" value="EIE87709.1"/>
    <property type="molecule type" value="Genomic_DNA"/>
</dbReference>
<protein>
    <submittedName>
        <fullName evidence="2">Uncharacterized protein</fullName>
    </submittedName>
</protein>
<evidence type="ECO:0000313" key="3">
    <source>
        <dbReference type="Proteomes" id="UP000009138"/>
    </source>
</evidence>
<dbReference type="OrthoDB" id="343092at2759"/>
<feature type="compositionally biased region" description="Polar residues" evidence="1">
    <location>
        <begin position="279"/>
        <end position="295"/>
    </location>
</feature>
<dbReference type="STRING" id="246409.I1CGX9"/>
<gene>
    <name evidence="2" type="ORF">RO3G_12420</name>
</gene>
<feature type="compositionally biased region" description="Polar residues" evidence="1">
    <location>
        <begin position="253"/>
        <end position="262"/>
    </location>
</feature>
<dbReference type="GeneID" id="93619385"/>
<feature type="compositionally biased region" description="Low complexity" evidence="1">
    <location>
        <begin position="116"/>
        <end position="130"/>
    </location>
</feature>
<accession>I1CGX9</accession>
<evidence type="ECO:0000256" key="1">
    <source>
        <dbReference type="SAM" id="MobiDB-lite"/>
    </source>
</evidence>
<feature type="region of interest" description="Disordered" evidence="1">
    <location>
        <begin position="249"/>
        <end position="324"/>
    </location>
</feature>
<sequence length="324" mass="36685">MDDIDQFVEQVLNIDNSKSPSDIRKDLEYTKSVEATLNRIFDGEFLQGIKTSNKPDNALIILDSDEEDISLSNSQTSSQQINRDIDDIFDIDNIFDQPVLKPKSKEEIENTDDILSSSSSKNKTKSTANKSNKLLATEDIQITARPFELFVDETNNRKRIKGKEKESSSIPKDYTQIKDLEVISDDEDLLTLGKLDSPTKEDVDLFENNSNIDLLSFDDDLNSPAEINEDIFNFTDADDILLTKETPKRKVSTDNNENQTSLFEGASNHKRIKSKNTDDSSFFNKTPAASPSTNVCLDEKEDVLPFSIDDSDEEDADMSRRYNY</sequence>
<name>I1CGX9_RHIO9</name>
<keyword evidence="3" id="KW-1185">Reference proteome</keyword>
<dbReference type="AlphaFoldDB" id="I1CGX9"/>
<feature type="region of interest" description="Disordered" evidence="1">
    <location>
        <begin position="102"/>
        <end position="130"/>
    </location>
</feature>
<organism evidence="2 3">
    <name type="scientific">Rhizopus delemar (strain RA 99-880 / ATCC MYA-4621 / FGSC 9543 / NRRL 43880)</name>
    <name type="common">Mucormycosis agent</name>
    <name type="synonym">Rhizopus arrhizus var. delemar</name>
    <dbReference type="NCBI Taxonomy" id="246409"/>
    <lineage>
        <taxon>Eukaryota</taxon>
        <taxon>Fungi</taxon>
        <taxon>Fungi incertae sedis</taxon>
        <taxon>Mucoromycota</taxon>
        <taxon>Mucoromycotina</taxon>
        <taxon>Mucoromycetes</taxon>
        <taxon>Mucorales</taxon>
        <taxon>Mucorineae</taxon>
        <taxon>Rhizopodaceae</taxon>
        <taxon>Rhizopus</taxon>
    </lineage>
</organism>
<evidence type="ECO:0000313" key="2">
    <source>
        <dbReference type="EMBL" id="EIE87709.1"/>
    </source>
</evidence>